<proteinExistence type="predicted"/>
<dbReference type="EMBL" id="JYDP01000237">
    <property type="protein sequence ID" value="KRZ02233.1"/>
    <property type="molecule type" value="Genomic_DNA"/>
</dbReference>
<gene>
    <name evidence="1" type="ORF">T11_14303</name>
</gene>
<keyword evidence="2" id="KW-1185">Reference proteome</keyword>
<dbReference type="Proteomes" id="UP000055024">
    <property type="component" value="Unassembled WGS sequence"/>
</dbReference>
<sequence length="273" mass="30705">MRGGFSHQERLRFARSFQKSTALRAHALKARSPSHEFESICNVLLNEGALHLCIQKAIHHCVIVCLVHPCTRSLKTHSLNPPESQHATLCTQVHDSRDIGLSLCSAFVQEEWTTAHRGRLERWRRGDLFLSLLLGEHHGCLSAVAPSRRMNGSADFTLTVTVVIVPWALVWTWEKSLKPPRLSAKPGTEHILMSHSARMAFRNLSLTTAKFEFLRILHVFSLISIPRDLIHLSMMGQTYRISQLITISFGSCPSMRLVLAPVAVLLPAHHDHS</sequence>
<dbReference type="OrthoDB" id="10646657at2759"/>
<organism evidence="1 2">
    <name type="scientific">Trichinella zimbabwensis</name>
    <dbReference type="NCBI Taxonomy" id="268475"/>
    <lineage>
        <taxon>Eukaryota</taxon>
        <taxon>Metazoa</taxon>
        <taxon>Ecdysozoa</taxon>
        <taxon>Nematoda</taxon>
        <taxon>Enoplea</taxon>
        <taxon>Dorylaimia</taxon>
        <taxon>Trichinellida</taxon>
        <taxon>Trichinellidae</taxon>
        <taxon>Trichinella</taxon>
    </lineage>
</organism>
<reference evidence="1 2" key="1">
    <citation type="submission" date="2015-01" db="EMBL/GenBank/DDBJ databases">
        <title>Evolution of Trichinella species and genotypes.</title>
        <authorList>
            <person name="Korhonen P.K."/>
            <person name="Edoardo P."/>
            <person name="Giuseppe L.R."/>
            <person name="Gasser R.B."/>
        </authorList>
    </citation>
    <scope>NUCLEOTIDE SEQUENCE [LARGE SCALE GENOMIC DNA]</scope>
    <source>
        <strain evidence="1">ISS1029</strain>
    </source>
</reference>
<protein>
    <submittedName>
        <fullName evidence="1">Uncharacterized protein</fullName>
    </submittedName>
</protein>
<name>A0A0V1GVN7_9BILA</name>
<dbReference type="AlphaFoldDB" id="A0A0V1GVN7"/>
<evidence type="ECO:0000313" key="2">
    <source>
        <dbReference type="Proteomes" id="UP000055024"/>
    </source>
</evidence>
<evidence type="ECO:0000313" key="1">
    <source>
        <dbReference type="EMBL" id="KRZ02233.1"/>
    </source>
</evidence>
<comment type="caution">
    <text evidence="1">The sequence shown here is derived from an EMBL/GenBank/DDBJ whole genome shotgun (WGS) entry which is preliminary data.</text>
</comment>
<accession>A0A0V1GVN7</accession>